<evidence type="ECO:0000313" key="2">
    <source>
        <dbReference type="Proteomes" id="UP000595564"/>
    </source>
</evidence>
<proteinExistence type="predicted"/>
<dbReference type="Proteomes" id="UP000595564">
    <property type="component" value="Chromosome"/>
</dbReference>
<dbReference type="AlphaFoldDB" id="A0A7R6Q0Q6"/>
<dbReference type="InterPro" id="IPR025529">
    <property type="entry name" value="DUF4416"/>
</dbReference>
<evidence type="ECO:0008006" key="3">
    <source>
        <dbReference type="Google" id="ProtNLM"/>
    </source>
</evidence>
<evidence type="ECO:0000313" key="1">
    <source>
        <dbReference type="EMBL" id="BBB33433.1"/>
    </source>
</evidence>
<accession>A0A7R6Q0Q6</accession>
<protein>
    <recommendedName>
        <fullName evidence="3">GTP-binding protein</fullName>
    </recommendedName>
</protein>
<dbReference type="KEGG" id="thyd:TTHT_1990"/>
<gene>
    <name evidence="1" type="ORF">TTHT_1990</name>
</gene>
<sequence>MYLGKGKFPPVKNFISVIHSKDGLFEDFKEKISKDFGEIDTESEPFPFDFTDYYKPEMGENLYRQFFSFKNLTEGDFIVEIKKKCLEYEEKYSEEGKRRLNIDPGYIDLYKLVLVSEKYMGHKIYLREGICADMVLLLGKNKITPFVWTFPDFKSGIYDKYFLNLRNIYKNQLKEMKIIP</sequence>
<dbReference type="EMBL" id="AP017470">
    <property type="protein sequence ID" value="BBB33433.1"/>
    <property type="molecule type" value="Genomic_DNA"/>
</dbReference>
<dbReference type="Pfam" id="PF14385">
    <property type="entry name" value="DUF4416"/>
    <property type="match status" value="1"/>
</dbReference>
<dbReference type="RefSeq" id="WP_201327742.1">
    <property type="nucleotide sequence ID" value="NZ_AP017470.1"/>
</dbReference>
<organism evidence="1 2">
    <name type="scientific">Thermotomaculum hydrothermale</name>
    <dbReference type="NCBI Taxonomy" id="981385"/>
    <lineage>
        <taxon>Bacteria</taxon>
        <taxon>Pseudomonadati</taxon>
        <taxon>Acidobacteriota</taxon>
        <taxon>Holophagae</taxon>
        <taxon>Thermotomaculales</taxon>
        <taxon>Thermotomaculaceae</taxon>
        <taxon>Thermotomaculum</taxon>
    </lineage>
</organism>
<reference evidence="1 2" key="1">
    <citation type="journal article" date="2012" name="Extremophiles">
        <title>Thermotomaculum hydrothermale gen. nov., sp. nov., a novel heterotrophic thermophile within the phylum Acidobacteria from a deep-sea hydrothermal vent chimney in the Southern Okinawa Trough.</title>
        <authorList>
            <person name="Izumi H."/>
            <person name="Nunoura T."/>
            <person name="Miyazaki M."/>
            <person name="Mino S."/>
            <person name="Toki T."/>
            <person name="Takai K."/>
            <person name="Sako Y."/>
            <person name="Sawabe T."/>
            <person name="Nakagawa S."/>
        </authorList>
    </citation>
    <scope>NUCLEOTIDE SEQUENCE [LARGE SCALE GENOMIC DNA]</scope>
    <source>
        <strain evidence="1 2">AC55</strain>
    </source>
</reference>
<name>A0A7R6Q0Q6_9BACT</name>
<keyword evidence="2" id="KW-1185">Reference proteome</keyword>